<dbReference type="InParanoid" id="D4H220"/>
<dbReference type="Gene3D" id="3.40.50.12440">
    <property type="match status" value="1"/>
</dbReference>
<dbReference type="Gene3D" id="3.40.228.10">
    <property type="entry name" value="Dimethylsulfoxide Reductase, domain 2"/>
    <property type="match status" value="1"/>
</dbReference>
<organism evidence="9 10">
    <name type="scientific">Denitrovibrio acetiphilus (strain DSM 12809 / NBRC 114555 / N2460)</name>
    <dbReference type="NCBI Taxonomy" id="522772"/>
    <lineage>
        <taxon>Bacteria</taxon>
        <taxon>Pseudomonadati</taxon>
        <taxon>Deferribacterota</taxon>
        <taxon>Deferribacteres</taxon>
        <taxon>Deferribacterales</taxon>
        <taxon>Geovibrionaceae</taxon>
        <taxon>Denitrovibrio</taxon>
    </lineage>
</organism>
<keyword evidence="6" id="KW-0411">Iron-sulfur</keyword>
<feature type="domain" description="4Fe-4S Mo/W bis-MGD-type" evidence="8">
    <location>
        <begin position="57"/>
        <end position="121"/>
    </location>
</feature>
<dbReference type="NCBIfam" id="TIGR01409">
    <property type="entry name" value="TAT_signal_seq"/>
    <property type="match status" value="1"/>
</dbReference>
<evidence type="ECO:0000256" key="1">
    <source>
        <dbReference type="ARBA" id="ARBA00010312"/>
    </source>
</evidence>
<dbReference type="Pfam" id="PF10518">
    <property type="entry name" value="TAT_signal"/>
    <property type="match status" value="1"/>
</dbReference>
<sequence length="972" mass="107184" precursor="true">MSLKDKLLKSQEVTRRTFLKGASAAGAAAALYGCGGGGGGKTYMEEDDTLEVPEIKGTIIPGGTPHNCGGRCLSKYYVEDGVVKRIVTDERGDKTLENGDDPEYRSCVRCRSRKQWFYRNDRLMYPLKQTGERGDMDGFVRISWDQAFTEIAAKMQDVIGRYGSKGIHSIYSSGDASGWASNSLHRLLGLTGGYTYYYSNYSFPALEHVARFVDGRNNGSPYGNGRQDAKNADYLVLWSFNPNEVVFGTNTNWYLQQIKESGVPVIAVDTRVSKTVATAADEYISIMPGTDAALVMAMMYHIMKEHPDKVDSAFIQKYCYGFFDTGNTTLHADSPSANYDVPDGGSLSAFIMGDENDLLTGSGSILAGLNNKLSIYPDTIGYNVNDDDDLFGKTVGIWGQEAKTPEWAEAITGVPAAKIKELALLYMDNKVTTWIGGGYQRHTESEQAVWMNRIFSVFSKNFGAAGQSSGRNSNNVTASTPGTGMGAGNGVNLESELYYPKRVTSDLKYVHTVQRANMPVFVIPDALDNAGTGKSKWNDGQVKKIHEGFGKIFFVPGGNIMVNQSGDVNYNYDIFTDRSKCEMIVNFDHFMTPSAAIADYILPSTMQGEKPGAVNAWGTGEVCIRLNKVKDIPGEVMSEYDICAGIASKFGLESDYYDGYSTGQEGMDERLEAGWDSANLSAKYGMTYDEWVEKGIASLHSTYNENQYYIHFEDFRNDPVSNPLQTPTGKIEAYCQAMMEDYEARNHFNIDEVTADAGGETVLYGTGEIYSPLANTEGKTTARRFVYPIPMYIPLMEGVHAIDYTDPANEYAHPDPLGTNDKGYTYTLHTWHLMYRSHSTLNNVAYLDECQKQDINGNPAFLDPNRDWSEGAWDDNVYESIWLNPADAKDIGVTQGDRVLISNDRGKMYASVVLTNRVRPKIIHIGQGSWSSKNSDGIDVGGNANTVTTARPSRICKGMTSANDCKVKIEKA</sequence>
<dbReference type="InterPro" id="IPR006656">
    <property type="entry name" value="Mopterin_OxRdtase"/>
</dbReference>
<dbReference type="Gene3D" id="3.40.50.740">
    <property type="match status" value="1"/>
</dbReference>
<dbReference type="eggNOG" id="COG0243">
    <property type="taxonomic scope" value="Bacteria"/>
</dbReference>
<dbReference type="InterPro" id="IPR006963">
    <property type="entry name" value="Mopterin_OxRdtase_4Fe-4S_dom"/>
</dbReference>
<dbReference type="AlphaFoldDB" id="D4H220"/>
<evidence type="ECO:0000313" key="10">
    <source>
        <dbReference type="Proteomes" id="UP000002012"/>
    </source>
</evidence>
<dbReference type="SUPFAM" id="SSF53706">
    <property type="entry name" value="Formate dehydrogenase/DMSO reductase, domains 1-3"/>
    <property type="match status" value="1"/>
</dbReference>
<dbReference type="Proteomes" id="UP000002012">
    <property type="component" value="Chromosome"/>
</dbReference>
<dbReference type="Pfam" id="PF00384">
    <property type="entry name" value="Molybdopterin"/>
    <property type="match status" value="1"/>
</dbReference>
<feature type="region of interest" description="Disordered" evidence="7">
    <location>
        <begin position="465"/>
        <end position="487"/>
    </location>
</feature>
<evidence type="ECO:0000256" key="2">
    <source>
        <dbReference type="ARBA" id="ARBA00022723"/>
    </source>
</evidence>
<evidence type="ECO:0000256" key="5">
    <source>
        <dbReference type="ARBA" id="ARBA00023004"/>
    </source>
</evidence>
<dbReference type="GO" id="GO:0030151">
    <property type="term" value="F:molybdenum ion binding"/>
    <property type="evidence" value="ECO:0007669"/>
    <property type="project" value="TreeGrafter"/>
</dbReference>
<evidence type="ECO:0000256" key="6">
    <source>
        <dbReference type="ARBA" id="ARBA00023014"/>
    </source>
</evidence>
<evidence type="ECO:0000256" key="4">
    <source>
        <dbReference type="ARBA" id="ARBA00023002"/>
    </source>
</evidence>
<protein>
    <submittedName>
        <fullName evidence="9">Trimethylamine-N-oxide reductase (Cytochrome c)</fullName>
        <ecNumber evidence="9">1.7.2.3</ecNumber>
    </submittedName>
</protein>
<dbReference type="PROSITE" id="PS51257">
    <property type="entry name" value="PROKAR_LIPOPROTEIN"/>
    <property type="match status" value="1"/>
</dbReference>
<dbReference type="KEGG" id="dap:Dacet_0193"/>
<dbReference type="GO" id="GO:0043546">
    <property type="term" value="F:molybdopterin cofactor binding"/>
    <property type="evidence" value="ECO:0007669"/>
    <property type="project" value="InterPro"/>
</dbReference>
<dbReference type="PANTHER" id="PTHR43742:SF3">
    <property type="entry name" value="DIMETHYL SULFOXIDE REDUCTASE DMSA"/>
    <property type="match status" value="1"/>
</dbReference>
<dbReference type="PaxDb" id="522772-Dacet_0193"/>
<evidence type="ECO:0000313" key="9">
    <source>
        <dbReference type="EMBL" id="ADD66997.1"/>
    </source>
</evidence>
<dbReference type="InterPro" id="IPR006311">
    <property type="entry name" value="TAT_signal"/>
</dbReference>
<dbReference type="GO" id="GO:0030288">
    <property type="term" value="C:outer membrane-bounded periplasmic space"/>
    <property type="evidence" value="ECO:0007669"/>
    <property type="project" value="TreeGrafter"/>
</dbReference>
<dbReference type="InterPro" id="IPR009010">
    <property type="entry name" value="Asp_de-COase-like_dom_sf"/>
</dbReference>
<evidence type="ECO:0000256" key="3">
    <source>
        <dbReference type="ARBA" id="ARBA00022729"/>
    </source>
</evidence>
<dbReference type="Gene3D" id="2.40.40.20">
    <property type="match status" value="1"/>
</dbReference>
<keyword evidence="5" id="KW-0408">Iron</keyword>
<dbReference type="GO" id="GO:0050626">
    <property type="term" value="F:trimethylamine-N-oxide reductase (cytochrome c) activity"/>
    <property type="evidence" value="ECO:0007669"/>
    <property type="project" value="UniProtKB-EC"/>
</dbReference>
<proteinExistence type="inferred from homology"/>
<dbReference type="PANTHER" id="PTHR43742">
    <property type="entry name" value="TRIMETHYLAMINE-N-OXIDE REDUCTASE"/>
    <property type="match status" value="1"/>
</dbReference>
<dbReference type="GO" id="GO:0009055">
    <property type="term" value="F:electron transfer activity"/>
    <property type="evidence" value="ECO:0007669"/>
    <property type="project" value="TreeGrafter"/>
</dbReference>
<dbReference type="InterPro" id="IPR050612">
    <property type="entry name" value="Prok_Mopterin_Oxidored"/>
</dbReference>
<comment type="similarity">
    <text evidence="1">Belongs to the prokaryotic molybdopterin-containing oxidoreductase family.</text>
</comment>
<dbReference type="PROSITE" id="PS51669">
    <property type="entry name" value="4FE4S_MOW_BIS_MGD"/>
    <property type="match status" value="1"/>
</dbReference>
<evidence type="ECO:0000256" key="7">
    <source>
        <dbReference type="SAM" id="MobiDB-lite"/>
    </source>
</evidence>
<keyword evidence="4 9" id="KW-0560">Oxidoreductase</keyword>
<dbReference type="GO" id="GO:0051536">
    <property type="term" value="F:iron-sulfur cluster binding"/>
    <property type="evidence" value="ECO:0007669"/>
    <property type="project" value="UniProtKB-KW"/>
</dbReference>
<evidence type="ECO:0000259" key="8">
    <source>
        <dbReference type="PROSITE" id="PS51669"/>
    </source>
</evidence>
<dbReference type="SUPFAM" id="SSF50692">
    <property type="entry name" value="ADC-like"/>
    <property type="match status" value="1"/>
</dbReference>
<gene>
    <name evidence="9" type="ordered locus">Dacet_0193</name>
</gene>
<dbReference type="EMBL" id="CP001968">
    <property type="protein sequence ID" value="ADD66997.1"/>
    <property type="molecule type" value="Genomic_DNA"/>
</dbReference>
<dbReference type="EC" id="1.7.2.3" evidence="9"/>
<name>D4H220_DENA2</name>
<accession>D4H220</accession>
<dbReference type="Pfam" id="PF01568">
    <property type="entry name" value="Molydop_binding"/>
    <property type="match status" value="1"/>
</dbReference>
<dbReference type="InterPro" id="IPR019546">
    <property type="entry name" value="TAT_signal_bac_arc"/>
</dbReference>
<feature type="compositionally biased region" description="Polar residues" evidence="7">
    <location>
        <begin position="466"/>
        <end position="482"/>
    </location>
</feature>
<keyword evidence="3" id="KW-0732">Signal</keyword>
<dbReference type="STRING" id="522772.Dacet_0193"/>
<dbReference type="HOGENOM" id="CLU_000422_13_3_0"/>
<keyword evidence="2" id="KW-0479">Metal-binding</keyword>
<dbReference type="GO" id="GO:0009061">
    <property type="term" value="P:anaerobic respiration"/>
    <property type="evidence" value="ECO:0007669"/>
    <property type="project" value="TreeGrafter"/>
</dbReference>
<dbReference type="PROSITE" id="PS51318">
    <property type="entry name" value="TAT"/>
    <property type="match status" value="1"/>
</dbReference>
<dbReference type="InterPro" id="IPR006657">
    <property type="entry name" value="MoPterin_dinucl-bd_dom"/>
</dbReference>
<dbReference type="RefSeq" id="WP_013009545.1">
    <property type="nucleotide sequence ID" value="NC_013943.1"/>
</dbReference>
<dbReference type="OrthoDB" id="9759518at2"/>
<reference evidence="9 10" key="1">
    <citation type="journal article" date="2010" name="Stand. Genomic Sci.">
        <title>Complete genome sequence of Denitrovibrio acetiphilus type strain (N2460).</title>
        <authorList>
            <person name="Kiss H."/>
            <person name="Lang E."/>
            <person name="Lapidus A."/>
            <person name="Copeland A."/>
            <person name="Nolan M."/>
            <person name="Glavina Del Rio T."/>
            <person name="Chen F."/>
            <person name="Lucas S."/>
            <person name="Tice H."/>
            <person name="Cheng J.F."/>
            <person name="Han C."/>
            <person name="Goodwin L."/>
            <person name="Pitluck S."/>
            <person name="Liolios K."/>
            <person name="Pati A."/>
            <person name="Ivanova N."/>
            <person name="Mavromatis K."/>
            <person name="Chen A."/>
            <person name="Palaniappan K."/>
            <person name="Land M."/>
            <person name="Hauser L."/>
            <person name="Chang Y.J."/>
            <person name="Jeffries C.D."/>
            <person name="Detter J.C."/>
            <person name="Brettin T."/>
            <person name="Spring S."/>
            <person name="Rohde M."/>
            <person name="Goker M."/>
            <person name="Woyke T."/>
            <person name="Bristow J."/>
            <person name="Eisen J.A."/>
            <person name="Markowitz V."/>
            <person name="Hugenholtz P."/>
            <person name="Kyrpides N.C."/>
            <person name="Klenk H.P."/>
        </authorList>
    </citation>
    <scope>NUCLEOTIDE SEQUENCE [LARGE SCALE GENOMIC DNA]</scope>
    <source>
        <strain evidence="10">DSM 12809 / NBRC 114555 / N2460</strain>
    </source>
</reference>
<keyword evidence="10" id="KW-1185">Reference proteome</keyword>